<dbReference type="Gene3D" id="3.40.50.1820">
    <property type="entry name" value="alpha/beta hydrolase"/>
    <property type="match status" value="1"/>
</dbReference>
<gene>
    <name evidence="1" type="ORF">H8B15_14255</name>
</gene>
<organism evidence="1 2">
    <name type="scientific">Hymenobacter citatus</name>
    <dbReference type="NCBI Taxonomy" id="2763506"/>
    <lineage>
        <taxon>Bacteria</taxon>
        <taxon>Pseudomonadati</taxon>
        <taxon>Bacteroidota</taxon>
        <taxon>Cytophagia</taxon>
        <taxon>Cytophagales</taxon>
        <taxon>Hymenobacteraceae</taxon>
        <taxon>Hymenobacter</taxon>
    </lineage>
</organism>
<proteinExistence type="predicted"/>
<dbReference type="SUPFAM" id="SSF53474">
    <property type="entry name" value="alpha/beta-Hydrolases"/>
    <property type="match status" value="1"/>
</dbReference>
<keyword evidence="2" id="KW-1185">Reference proteome</keyword>
<sequence length="378" mass="41060">MNNLTKSISVLRITMSAVGVEVLCRVGWLSIILLLSACSSQPEKADLPVLTGHFEGPVTYQGTDLRVVLDVRETTPGQIQADMHFPEIPGISFPVANLRYREPQLHFEQQPGQPGSITVNAVREGDFLRGIFTWDTIQTQFVWVRRGQAAPRPYREQSVRLPGLAVKSMASLLIPQDTALRYPAVVILPDQATAGAAATRADLLARHGFVVLLLPAVAADSANAADSVAYHTTSAGLAACRTESSIDTAHVGLWVRGANAALATQAALQAQSKCRFAVLEGVPVVSRAQAQPFQLLARQLPVLGLYGAADTTLNVRESVRYLRPALKGRASTVRLYPNANRNLTVVGYTNAQGQWQWPQPAPGYVSDLLTWLRQQTIR</sequence>
<dbReference type="Proteomes" id="UP000622017">
    <property type="component" value="Unassembled WGS sequence"/>
</dbReference>
<evidence type="ECO:0000313" key="1">
    <source>
        <dbReference type="EMBL" id="MBC6612088.1"/>
    </source>
</evidence>
<comment type="caution">
    <text evidence="1">The sequence shown here is derived from an EMBL/GenBank/DDBJ whole genome shotgun (WGS) entry which is preliminary data.</text>
</comment>
<accession>A0ABR7MNG8</accession>
<reference evidence="1 2" key="1">
    <citation type="submission" date="2020-08" db="EMBL/GenBank/DDBJ databases">
        <title>Hymenobacter sp.</title>
        <authorList>
            <person name="Kim M.K."/>
        </authorList>
    </citation>
    <scope>NUCLEOTIDE SEQUENCE [LARGE SCALE GENOMIC DNA]</scope>
    <source>
        <strain evidence="1 2">BT507</strain>
    </source>
</reference>
<dbReference type="InterPro" id="IPR029058">
    <property type="entry name" value="AB_hydrolase_fold"/>
</dbReference>
<evidence type="ECO:0000313" key="2">
    <source>
        <dbReference type="Proteomes" id="UP000622017"/>
    </source>
</evidence>
<name>A0ABR7MNG8_9BACT</name>
<evidence type="ECO:0008006" key="3">
    <source>
        <dbReference type="Google" id="ProtNLM"/>
    </source>
</evidence>
<dbReference type="RefSeq" id="WP_187320343.1">
    <property type="nucleotide sequence ID" value="NZ_JACSCY010000011.1"/>
</dbReference>
<dbReference type="EMBL" id="JACSCY010000011">
    <property type="protein sequence ID" value="MBC6612088.1"/>
    <property type="molecule type" value="Genomic_DNA"/>
</dbReference>
<protein>
    <recommendedName>
        <fullName evidence="3">Dienelactone hydrolase domain-containing protein</fullName>
    </recommendedName>
</protein>